<dbReference type="InterPro" id="IPR006534">
    <property type="entry name" value="P-type_ATPase_IIIA"/>
</dbReference>
<dbReference type="InterPro" id="IPR036412">
    <property type="entry name" value="HAD-like_sf"/>
</dbReference>
<dbReference type="EMBL" id="KZ988196">
    <property type="protein sequence ID" value="RKP12814.1"/>
    <property type="molecule type" value="Genomic_DNA"/>
</dbReference>
<comment type="function">
    <text evidence="1">The plasma membrane ATPase of plants and fungi is a hydrogen ion pump. The proton gradient it generates drives the active transport of nutrients by H(+)-symport. The resulting external acidification and/or internal alkinization may mediate growth responses.</text>
</comment>
<dbReference type="GO" id="GO:0016887">
    <property type="term" value="F:ATP hydrolysis activity"/>
    <property type="evidence" value="ECO:0007669"/>
    <property type="project" value="InterPro"/>
</dbReference>
<feature type="transmembrane region" description="Helical" evidence="11">
    <location>
        <begin position="86"/>
        <end position="105"/>
    </location>
</feature>
<dbReference type="InterPro" id="IPR018303">
    <property type="entry name" value="ATPase_P-typ_P_site"/>
</dbReference>
<evidence type="ECO:0000256" key="3">
    <source>
        <dbReference type="ARBA" id="ARBA00008804"/>
    </source>
</evidence>
<feature type="transmembrane region" description="Helical" evidence="11">
    <location>
        <begin position="727"/>
        <end position="745"/>
    </location>
</feature>
<keyword evidence="11" id="KW-0375">Hydrogen ion transport</keyword>
<keyword evidence="8 11" id="KW-1278">Translocase</keyword>
<keyword evidence="14" id="KW-1185">Reference proteome</keyword>
<dbReference type="Gene3D" id="1.20.1110.10">
    <property type="entry name" value="Calcium-transporting ATPase, transmembrane domain"/>
    <property type="match status" value="1"/>
</dbReference>
<dbReference type="InterPro" id="IPR044492">
    <property type="entry name" value="P_typ_ATPase_HD_dom"/>
</dbReference>
<evidence type="ECO:0000256" key="9">
    <source>
        <dbReference type="ARBA" id="ARBA00022989"/>
    </source>
</evidence>
<dbReference type="PANTHER" id="PTHR42861">
    <property type="entry name" value="CALCIUM-TRANSPORTING ATPASE"/>
    <property type="match status" value="1"/>
</dbReference>
<name>A0A4P9Y2A4_9FUNG</name>
<dbReference type="InterPro" id="IPR023298">
    <property type="entry name" value="ATPase_P-typ_TM_dom_sf"/>
</dbReference>
<dbReference type="InterPro" id="IPR004014">
    <property type="entry name" value="ATPase_P-typ_cation-transptr_N"/>
</dbReference>
<dbReference type="NCBIfam" id="TIGR01494">
    <property type="entry name" value="ATPase_P-type"/>
    <property type="match status" value="2"/>
</dbReference>
<evidence type="ECO:0000313" key="14">
    <source>
        <dbReference type="Proteomes" id="UP000267251"/>
    </source>
</evidence>
<dbReference type="NCBIfam" id="TIGR01647">
    <property type="entry name" value="ATPase-IIIA_H"/>
    <property type="match status" value="1"/>
</dbReference>
<keyword evidence="4" id="KW-0597">Phosphoprotein</keyword>
<evidence type="ECO:0000256" key="7">
    <source>
        <dbReference type="ARBA" id="ARBA00022840"/>
    </source>
</evidence>
<feature type="transmembrane region" description="Helical" evidence="11">
    <location>
        <begin position="691"/>
        <end position="715"/>
    </location>
</feature>
<comment type="catalytic activity">
    <reaction evidence="11">
        <text>ATP + H2O + H(+)(in) = ADP + phosphate + 2 H(+)(out)</text>
        <dbReference type="Rhea" id="RHEA:20852"/>
        <dbReference type="ChEBI" id="CHEBI:15377"/>
        <dbReference type="ChEBI" id="CHEBI:15378"/>
        <dbReference type="ChEBI" id="CHEBI:30616"/>
        <dbReference type="ChEBI" id="CHEBI:43474"/>
        <dbReference type="ChEBI" id="CHEBI:456216"/>
        <dbReference type="EC" id="7.1.2.1"/>
    </reaction>
</comment>
<keyword evidence="10 11" id="KW-0472">Membrane</keyword>
<evidence type="ECO:0000256" key="10">
    <source>
        <dbReference type="ARBA" id="ARBA00023136"/>
    </source>
</evidence>
<feature type="domain" description="Cation-transporting P-type ATPase N-terminal" evidence="12">
    <location>
        <begin position="13"/>
        <end position="82"/>
    </location>
</feature>
<keyword evidence="9 11" id="KW-1133">Transmembrane helix</keyword>
<evidence type="ECO:0000313" key="13">
    <source>
        <dbReference type="EMBL" id="RKP12814.1"/>
    </source>
</evidence>
<keyword evidence="11" id="KW-0460">Magnesium</keyword>
<dbReference type="SUPFAM" id="SSF81653">
    <property type="entry name" value="Calcium ATPase, transduction domain A"/>
    <property type="match status" value="1"/>
</dbReference>
<evidence type="ECO:0000256" key="8">
    <source>
        <dbReference type="ARBA" id="ARBA00022967"/>
    </source>
</evidence>
<dbReference type="PRINTS" id="PR00119">
    <property type="entry name" value="CATATPASE"/>
</dbReference>
<dbReference type="SFLD" id="SFLDF00027">
    <property type="entry name" value="p-type_atpase"/>
    <property type="match status" value="1"/>
</dbReference>
<dbReference type="SFLD" id="SFLDG00002">
    <property type="entry name" value="C1.7:_P-type_atpase_like"/>
    <property type="match status" value="1"/>
</dbReference>
<protein>
    <recommendedName>
        <fullName evidence="11">Plasma membrane ATPase</fullName>
        <ecNumber evidence="11">7.1.2.1</ecNumber>
    </recommendedName>
</protein>
<comment type="subcellular location">
    <subcellularLocation>
        <location evidence="11">Cell membrane</location>
        <topology evidence="11">Multi-pass membrane protein</topology>
    </subcellularLocation>
    <subcellularLocation>
        <location evidence="2">Membrane</location>
        <topology evidence="2">Multi-pass membrane protein</topology>
    </subcellularLocation>
</comment>
<dbReference type="AlphaFoldDB" id="A0A4P9Y2A4"/>
<feature type="transmembrane region" description="Helical" evidence="11">
    <location>
        <begin position="660"/>
        <end position="679"/>
    </location>
</feature>
<dbReference type="PROSITE" id="PS00154">
    <property type="entry name" value="ATPASE_E1_E2"/>
    <property type="match status" value="1"/>
</dbReference>
<dbReference type="SFLD" id="SFLDS00003">
    <property type="entry name" value="Haloacid_Dehalogenase"/>
    <property type="match status" value="1"/>
</dbReference>
<feature type="transmembrane region" description="Helical" evidence="11">
    <location>
        <begin position="237"/>
        <end position="255"/>
    </location>
</feature>
<dbReference type="FunFam" id="2.70.150.10:FF:000042">
    <property type="entry name" value="Plasma membrane ATPase"/>
    <property type="match status" value="1"/>
</dbReference>
<dbReference type="InterPro" id="IPR008250">
    <property type="entry name" value="ATPase_P-typ_transduc_dom_A_sf"/>
</dbReference>
<evidence type="ECO:0000256" key="5">
    <source>
        <dbReference type="ARBA" id="ARBA00022692"/>
    </source>
</evidence>
<dbReference type="InterPro" id="IPR001757">
    <property type="entry name" value="P_typ_ATPase"/>
</dbReference>
<dbReference type="FunFam" id="3.40.1110.10:FF:000005">
    <property type="entry name" value="Plasma membrane ATPase"/>
    <property type="match status" value="1"/>
</dbReference>
<dbReference type="FunFam" id="3.40.50.1000:FF:000008">
    <property type="entry name" value="Plasma membrane ATPase"/>
    <property type="match status" value="1"/>
</dbReference>
<dbReference type="GO" id="GO:0005524">
    <property type="term" value="F:ATP binding"/>
    <property type="evidence" value="ECO:0007669"/>
    <property type="project" value="UniProtKB-UniRule"/>
</dbReference>
<proteinExistence type="inferred from homology"/>
<dbReference type="Gene3D" id="3.40.50.1000">
    <property type="entry name" value="HAD superfamily/HAD-like"/>
    <property type="match status" value="1"/>
</dbReference>
<dbReference type="SUPFAM" id="SSF56784">
    <property type="entry name" value="HAD-like"/>
    <property type="match status" value="1"/>
</dbReference>
<keyword evidence="5 11" id="KW-0812">Transmembrane</keyword>
<dbReference type="GO" id="GO:0120029">
    <property type="term" value="P:proton export across plasma membrane"/>
    <property type="evidence" value="ECO:0007669"/>
    <property type="project" value="UniProtKB-UniRule"/>
</dbReference>
<feature type="transmembrane region" description="Helical" evidence="11">
    <location>
        <begin position="633"/>
        <end position="654"/>
    </location>
</feature>
<dbReference type="OrthoDB" id="116380at2759"/>
<dbReference type="Gene3D" id="2.70.150.10">
    <property type="entry name" value="Calcium-transporting ATPase, cytoplasmic transduction domain A"/>
    <property type="match status" value="1"/>
</dbReference>
<dbReference type="Proteomes" id="UP000267251">
    <property type="component" value="Unassembled WGS sequence"/>
</dbReference>
<dbReference type="PRINTS" id="PR00120">
    <property type="entry name" value="HATPASE"/>
</dbReference>
<gene>
    <name evidence="13" type="ORF">BJ684DRAFT_10957</name>
</gene>
<evidence type="ECO:0000259" key="12">
    <source>
        <dbReference type="SMART" id="SM00831"/>
    </source>
</evidence>
<keyword evidence="6 11" id="KW-0547">Nucleotide-binding</keyword>
<feature type="transmembrane region" description="Helical" evidence="11">
    <location>
        <begin position="787"/>
        <end position="806"/>
    </location>
</feature>
<dbReference type="Pfam" id="PF00690">
    <property type="entry name" value="Cation_ATPase_N"/>
    <property type="match status" value="1"/>
</dbReference>
<evidence type="ECO:0000256" key="2">
    <source>
        <dbReference type="ARBA" id="ARBA00004141"/>
    </source>
</evidence>
<organism evidence="13 14">
    <name type="scientific">Piptocephalis cylindrospora</name>
    <dbReference type="NCBI Taxonomy" id="1907219"/>
    <lineage>
        <taxon>Eukaryota</taxon>
        <taxon>Fungi</taxon>
        <taxon>Fungi incertae sedis</taxon>
        <taxon>Zoopagomycota</taxon>
        <taxon>Zoopagomycotina</taxon>
        <taxon>Zoopagomycetes</taxon>
        <taxon>Zoopagales</taxon>
        <taxon>Piptocephalidaceae</taxon>
        <taxon>Piptocephalis</taxon>
    </lineage>
</organism>
<keyword evidence="11" id="KW-0813">Transport</keyword>
<dbReference type="Gene3D" id="3.40.1110.10">
    <property type="entry name" value="Calcium-transporting ATPase, cytoplasmic domain N"/>
    <property type="match status" value="1"/>
</dbReference>
<evidence type="ECO:0000256" key="4">
    <source>
        <dbReference type="ARBA" id="ARBA00022553"/>
    </source>
</evidence>
<evidence type="ECO:0000256" key="11">
    <source>
        <dbReference type="RuleBase" id="RU362083"/>
    </source>
</evidence>
<dbReference type="InterPro" id="IPR023214">
    <property type="entry name" value="HAD_sf"/>
</dbReference>
<evidence type="ECO:0000256" key="6">
    <source>
        <dbReference type="ARBA" id="ARBA00022741"/>
    </source>
</evidence>
<dbReference type="InterPro" id="IPR023299">
    <property type="entry name" value="ATPase_P-typ_cyto_dom_N"/>
</dbReference>
<dbReference type="CDD" id="cd02076">
    <property type="entry name" value="P-type_ATPase_H"/>
    <property type="match status" value="1"/>
</dbReference>
<dbReference type="SUPFAM" id="SSF81665">
    <property type="entry name" value="Calcium ATPase, transmembrane domain M"/>
    <property type="match status" value="1"/>
</dbReference>
<keyword evidence="11" id="KW-0406">Ion transport</keyword>
<dbReference type="Pfam" id="PF00702">
    <property type="entry name" value="Hydrolase"/>
    <property type="match status" value="1"/>
</dbReference>
<dbReference type="Pfam" id="PF00122">
    <property type="entry name" value="E1-E2_ATPase"/>
    <property type="match status" value="1"/>
</dbReference>
<reference evidence="14" key="1">
    <citation type="journal article" date="2018" name="Nat. Microbiol.">
        <title>Leveraging single-cell genomics to expand the fungal tree of life.</title>
        <authorList>
            <person name="Ahrendt S.R."/>
            <person name="Quandt C.A."/>
            <person name="Ciobanu D."/>
            <person name="Clum A."/>
            <person name="Salamov A."/>
            <person name="Andreopoulos B."/>
            <person name="Cheng J.F."/>
            <person name="Woyke T."/>
            <person name="Pelin A."/>
            <person name="Henrissat B."/>
            <person name="Reynolds N.K."/>
            <person name="Benny G.L."/>
            <person name="Smith M.E."/>
            <person name="James T.Y."/>
            <person name="Grigoriev I.V."/>
        </authorList>
    </citation>
    <scope>NUCLEOTIDE SEQUENCE [LARGE SCALE GENOMIC DNA]</scope>
</reference>
<dbReference type="InterPro" id="IPR059000">
    <property type="entry name" value="ATPase_P-type_domA"/>
</dbReference>
<sequence>MIRLAPTKTVEGHEQALPEHILQTDAELGLTDQEAKSRVRKYGHNELHEEKKNYLLQIALYFYGPIQSLIFVAAILAGAFQDWIDFGLILGLLLLNAVVGFLQEYQAGSTIDQLKATLALNADVIRDSTKQAIEARDLVPGDILVAEEGDIVPADARILGDNVYMQVDQSSITGESMAARKNAGDVLYSSSTIRRGRCKAIVISTGDRTFVGKAAKLVSGAETEGHFTKVINSIGRFLVKMSCFSLFIAIFSNYYRGQPFVHWLHQVLVLLIASVPIALPAVTTTTMAVGAQVLAKKQAIVSKLSAIESLAGVDILCSDKTGTLTRNKLTLRDPFVLGTATVEDLMLSSLLASASSSKSRDAIDKCVYKAVKREHPTVKQKGDQCQVIEFNPFDPVSKKVSSKVVMPNGDHVTCAKGAPQSVLELSTTIDPRDKKEYEDAIAEFASRGFRSVGVAWKRGEEDWQVLGILSLYDPPRFDTKETVRRATELGLSIKMLTGDQLAIAKDTSQQLGLGHANIYDAGRLGLGTPSEHLHGSELHDFVEGADGFAQVYPEHKYQVVDILQKRGHLVAMTGDGVNDAPSLKVADVGIAVEGATDAARSAADIVFVAPGLSVIIDAIINSRRIFHRMRGYCQYRIALSMHLVIYLVLTILILDWYLTLTLLVFAALFSDIAVLTIAYDRAPYSEHPVNWNVPGLMGLSFAISIVLVIGTWIIHTATLVADDLKDHTNSIVFLEIVLTQNWLIFSTRTKGAFYSYLPSWELVLAVFVVDVIATLMAGFGWFSGESLYVLTVIKVYFFSAGVFIVCDAVRQLLDGRDWFNRLCSGQIFKSKANNRANEDRIYALAREAARHEFETRGAAPITADSSTTTDVKA</sequence>
<dbReference type="EC" id="7.1.2.1" evidence="11"/>
<accession>A0A4P9Y2A4</accession>
<keyword evidence="7 11" id="KW-0067">ATP-binding</keyword>
<dbReference type="GO" id="GO:0008553">
    <property type="term" value="F:P-type proton-exporting transporter activity"/>
    <property type="evidence" value="ECO:0007669"/>
    <property type="project" value="UniProtKB-UniRule"/>
</dbReference>
<feature type="transmembrane region" description="Helical" evidence="11">
    <location>
        <begin position="757"/>
        <end position="781"/>
    </location>
</feature>
<evidence type="ECO:0000256" key="1">
    <source>
        <dbReference type="ARBA" id="ARBA00003417"/>
    </source>
</evidence>
<dbReference type="GO" id="GO:0005886">
    <property type="term" value="C:plasma membrane"/>
    <property type="evidence" value="ECO:0007669"/>
    <property type="project" value="UniProtKB-SubCell"/>
</dbReference>
<feature type="transmembrane region" description="Helical" evidence="11">
    <location>
        <begin position="60"/>
        <end position="80"/>
    </location>
</feature>
<dbReference type="SMART" id="SM00831">
    <property type="entry name" value="Cation_ATPase_N"/>
    <property type="match status" value="1"/>
</dbReference>
<comment type="similarity">
    <text evidence="3 11">Belongs to the cation transport ATPase (P-type) (TC 3.A.3) family. Type IIIA subfamily.</text>
</comment>
<feature type="transmembrane region" description="Helical" evidence="11">
    <location>
        <begin position="267"/>
        <end position="295"/>
    </location>
</feature>